<dbReference type="PROSITE" id="PS50206">
    <property type="entry name" value="RHODANESE_3"/>
    <property type="match status" value="2"/>
</dbReference>
<dbReference type="RefSeq" id="WP_285725251.1">
    <property type="nucleotide sequence ID" value="NZ_BSDD01000003.1"/>
</dbReference>
<feature type="domain" description="Rhodanese" evidence="3">
    <location>
        <begin position="12"/>
        <end position="130"/>
    </location>
</feature>
<dbReference type="Pfam" id="PF00581">
    <property type="entry name" value="Rhodanese"/>
    <property type="match status" value="2"/>
</dbReference>
<dbReference type="CDD" id="cd01448">
    <property type="entry name" value="TST_Repeat_1"/>
    <property type="match status" value="1"/>
</dbReference>
<dbReference type="InterPro" id="IPR036873">
    <property type="entry name" value="Rhodanese-like_dom_sf"/>
</dbReference>
<dbReference type="EMBL" id="BSDD01000003">
    <property type="protein sequence ID" value="GLH70463.1"/>
    <property type="molecule type" value="Genomic_DNA"/>
</dbReference>
<dbReference type="Gene3D" id="3.40.250.10">
    <property type="entry name" value="Rhodanese-like domain"/>
    <property type="match status" value="2"/>
</dbReference>
<dbReference type="PANTHER" id="PTHR11364">
    <property type="entry name" value="THIOSULFATE SULFERTANSFERASE"/>
    <property type="match status" value="1"/>
</dbReference>
<evidence type="ECO:0000256" key="2">
    <source>
        <dbReference type="ARBA" id="ARBA00022737"/>
    </source>
</evidence>
<comment type="caution">
    <text evidence="4">The sequence shown here is derived from an EMBL/GenBank/DDBJ whole genome shotgun (WGS) entry which is preliminary data.</text>
</comment>
<dbReference type="InterPro" id="IPR001763">
    <property type="entry name" value="Rhodanese-like_dom"/>
</dbReference>
<dbReference type="PANTHER" id="PTHR11364:SF27">
    <property type="entry name" value="SULFURTRANSFERASE"/>
    <property type="match status" value="1"/>
</dbReference>
<organism evidence="4 5">
    <name type="scientific">Geothrix rubra</name>
    <dbReference type="NCBI Taxonomy" id="2927977"/>
    <lineage>
        <taxon>Bacteria</taxon>
        <taxon>Pseudomonadati</taxon>
        <taxon>Acidobacteriota</taxon>
        <taxon>Holophagae</taxon>
        <taxon>Holophagales</taxon>
        <taxon>Holophagaceae</taxon>
        <taxon>Geothrix</taxon>
    </lineage>
</organism>
<sequence length="283" mass="29989">MPILDADALAARLFSVRLLDTRQDPGEFAAGHLPGALHADLNRHLSTASDPGFDPARGGRHPLPDPARFAAQLGAWGIGPDTPVVAYDASGGGNAAARLWWMLRALGHEQAYVLDGGLPAALAAGLTLTTEVLPVAALPPYPAAAWARPLASLEEVAHRRRDPAFKVLDVRAPERYRGESETLDPVAGHIPGALNAHWMDNLGPDGRFREPGALRRDFLDLLDGTPVDRLTVHCGSGVTACHTLLALEHAGLPGAALYVGSWSEWCRSGRDMDLGGRAGEGTR</sequence>
<name>A0ABQ5Q706_9BACT</name>
<dbReference type="SUPFAM" id="SSF52821">
    <property type="entry name" value="Rhodanese/Cell cycle control phosphatase"/>
    <property type="match status" value="2"/>
</dbReference>
<dbReference type="CDD" id="cd01449">
    <property type="entry name" value="TST_Repeat_2"/>
    <property type="match status" value="1"/>
</dbReference>
<dbReference type="Proteomes" id="UP001165089">
    <property type="component" value="Unassembled WGS sequence"/>
</dbReference>
<protein>
    <submittedName>
        <fullName evidence="4">Sulfurtransferase</fullName>
    </submittedName>
</protein>
<evidence type="ECO:0000256" key="1">
    <source>
        <dbReference type="ARBA" id="ARBA00022679"/>
    </source>
</evidence>
<evidence type="ECO:0000313" key="4">
    <source>
        <dbReference type="EMBL" id="GLH70463.1"/>
    </source>
</evidence>
<reference evidence="4 5" key="1">
    <citation type="journal article" date="2023" name="Antonie Van Leeuwenhoek">
        <title>Mesoterricola silvestris gen. nov., sp. nov., Mesoterricola sediminis sp. nov., Geothrix oryzae sp. nov., Geothrix edaphica sp. nov., Geothrix rubra sp. nov., and Geothrix limicola sp. nov., six novel members of Acidobacteriota isolated from soils.</title>
        <authorList>
            <person name="Itoh H."/>
            <person name="Sugisawa Y."/>
            <person name="Mise K."/>
            <person name="Xu Z."/>
            <person name="Kuniyasu M."/>
            <person name="Ushijima N."/>
            <person name="Kawano K."/>
            <person name="Kobayashi E."/>
            <person name="Shiratori Y."/>
            <person name="Masuda Y."/>
            <person name="Senoo K."/>
        </authorList>
    </citation>
    <scope>NUCLEOTIDE SEQUENCE [LARGE SCALE GENOMIC DNA]</scope>
    <source>
        <strain evidence="4 5">Red803</strain>
    </source>
</reference>
<evidence type="ECO:0000313" key="5">
    <source>
        <dbReference type="Proteomes" id="UP001165089"/>
    </source>
</evidence>
<keyword evidence="5" id="KW-1185">Reference proteome</keyword>
<feature type="domain" description="Rhodanese" evidence="3">
    <location>
        <begin position="161"/>
        <end position="274"/>
    </location>
</feature>
<keyword evidence="1" id="KW-0808">Transferase</keyword>
<gene>
    <name evidence="4" type="ORF">GETHPA_19960</name>
</gene>
<accession>A0ABQ5Q706</accession>
<dbReference type="SMART" id="SM00450">
    <property type="entry name" value="RHOD"/>
    <property type="match status" value="2"/>
</dbReference>
<evidence type="ECO:0000259" key="3">
    <source>
        <dbReference type="PROSITE" id="PS50206"/>
    </source>
</evidence>
<keyword evidence="2" id="KW-0677">Repeat</keyword>
<proteinExistence type="predicted"/>
<dbReference type="InterPro" id="IPR045078">
    <property type="entry name" value="TST/MPST-like"/>
</dbReference>